<dbReference type="Proteomes" id="UP001305779">
    <property type="component" value="Unassembled WGS sequence"/>
</dbReference>
<comment type="caution">
    <text evidence="3">The sequence shown here is derived from an EMBL/GenBank/DDBJ whole genome shotgun (WGS) entry which is preliminary data.</text>
</comment>
<evidence type="ECO:0000256" key="1">
    <source>
        <dbReference type="SAM" id="MobiDB-lite"/>
    </source>
</evidence>
<evidence type="ECO:0000259" key="2">
    <source>
        <dbReference type="PROSITE" id="PS52006"/>
    </source>
</evidence>
<gene>
    <name evidence="3" type="ORF">PRZ48_000591</name>
</gene>
<dbReference type="Pfam" id="PF16483">
    <property type="entry name" value="Glyco_hydro_64"/>
    <property type="match status" value="1"/>
</dbReference>
<dbReference type="Gene3D" id="3.30.920.50">
    <property type="entry name" value="Beta-1,3-glucanase, C-terminal domain"/>
    <property type="match status" value="1"/>
</dbReference>
<dbReference type="InterPro" id="IPR037398">
    <property type="entry name" value="Glyco_hydro_64_fam"/>
</dbReference>
<keyword evidence="4" id="KW-1185">Reference proteome</keyword>
<sequence>MPSLVDRIKSLVKRQSSKQKDQPKAEQPTTTQPKTDAHYFTPEKQVQPQNNQIQKPLKVYNRAAMQPTSSAATVTGTLTVALVNQTSSSQVYAYITGLALDNNNAVFLLQSDARTPYYPASPSSTGQALAANCAIPLGGPGNTVNATIPRLAGARIWFSQDKELTFLLNPGPGLVEPSVFNQSDPNYNTNFNFCEFTFNSAQVFVNISYVDFVSNLPVALTLNDTAGSVQHVGGMKPDGLATVAKGLRAQTAKDGRRWSSLIVQSGGKDLRALSPNSGITNNPDWFATYWTDYVNQVWSRYTTQPLTVDTQAQWDEVTGKVDSSGILDFGDGSRFAKPNSKDIFGNSTGPFATGSNAKTNAIIPRLAAAFNRSTLLLSNNTPNGTNPGQYYKADTTNHYSRIVHAANVDGLGYAFPYDDVSPDGGQPQEGAIFSFSPTKLTVTVGGNNAYAQ</sequence>
<reference evidence="3 4" key="1">
    <citation type="journal article" date="2023" name="G3 (Bethesda)">
        <title>A chromosome-level genome assembly of Zasmidium syzygii isolated from banana leaves.</title>
        <authorList>
            <person name="van Westerhoven A.C."/>
            <person name="Mehrabi R."/>
            <person name="Talebi R."/>
            <person name="Steentjes M.B.F."/>
            <person name="Corcolon B."/>
            <person name="Chong P.A."/>
            <person name="Kema G.H.J."/>
            <person name="Seidl M.F."/>
        </authorList>
    </citation>
    <scope>NUCLEOTIDE SEQUENCE [LARGE SCALE GENOMIC DNA]</scope>
    <source>
        <strain evidence="3 4">P124</strain>
    </source>
</reference>
<proteinExistence type="predicted"/>
<dbReference type="PANTHER" id="PTHR38165:SF1">
    <property type="entry name" value="GLUCANASE B"/>
    <property type="match status" value="1"/>
</dbReference>
<dbReference type="InterPro" id="IPR037176">
    <property type="entry name" value="Osmotin/thaumatin-like_sf"/>
</dbReference>
<dbReference type="CDD" id="cd09220">
    <property type="entry name" value="GH64-GluB-like"/>
    <property type="match status" value="1"/>
</dbReference>
<evidence type="ECO:0000313" key="4">
    <source>
        <dbReference type="Proteomes" id="UP001305779"/>
    </source>
</evidence>
<protein>
    <recommendedName>
        <fullName evidence="2">GH64 domain-containing protein</fullName>
    </recommendedName>
</protein>
<feature type="domain" description="GH64" evidence="2">
    <location>
        <begin position="75"/>
        <end position="437"/>
    </location>
</feature>
<dbReference type="Gene3D" id="2.60.110.10">
    <property type="entry name" value="Thaumatin"/>
    <property type="match status" value="1"/>
</dbReference>
<dbReference type="PROSITE" id="PS52006">
    <property type="entry name" value="GH64"/>
    <property type="match status" value="1"/>
</dbReference>
<dbReference type="InterPro" id="IPR032477">
    <property type="entry name" value="Glyco_hydro_64"/>
</dbReference>
<accession>A0ABR0F193</accession>
<dbReference type="PANTHER" id="PTHR38165">
    <property type="match status" value="1"/>
</dbReference>
<dbReference type="EMBL" id="JAXOVC010000001">
    <property type="protein sequence ID" value="KAK4506858.1"/>
    <property type="molecule type" value="Genomic_DNA"/>
</dbReference>
<organism evidence="3 4">
    <name type="scientific">Zasmidium cellare</name>
    <name type="common">Wine cellar mold</name>
    <name type="synonym">Racodium cellare</name>
    <dbReference type="NCBI Taxonomy" id="395010"/>
    <lineage>
        <taxon>Eukaryota</taxon>
        <taxon>Fungi</taxon>
        <taxon>Dikarya</taxon>
        <taxon>Ascomycota</taxon>
        <taxon>Pezizomycotina</taxon>
        <taxon>Dothideomycetes</taxon>
        <taxon>Dothideomycetidae</taxon>
        <taxon>Mycosphaerellales</taxon>
        <taxon>Mycosphaerellaceae</taxon>
        <taxon>Zasmidium</taxon>
    </lineage>
</organism>
<evidence type="ECO:0000313" key="3">
    <source>
        <dbReference type="EMBL" id="KAK4506858.1"/>
    </source>
</evidence>
<name>A0ABR0F193_ZASCE</name>
<feature type="region of interest" description="Disordered" evidence="1">
    <location>
        <begin position="1"/>
        <end position="51"/>
    </location>
</feature>
<dbReference type="InterPro" id="IPR042517">
    <property type="entry name" value="Glyco_hydro_64_N_2"/>
</dbReference>